<dbReference type="SUPFAM" id="SSF52467">
    <property type="entry name" value="DHS-like NAD/FAD-binding domain"/>
    <property type="match status" value="1"/>
</dbReference>
<feature type="region of interest" description="Disordered" evidence="8">
    <location>
        <begin position="228"/>
        <end position="247"/>
    </location>
</feature>
<keyword evidence="2" id="KW-0808">Transferase</keyword>
<evidence type="ECO:0000256" key="2">
    <source>
        <dbReference type="ARBA" id="ARBA00022679"/>
    </source>
</evidence>
<dbReference type="SMART" id="SM00291">
    <property type="entry name" value="ZnF_ZZ"/>
    <property type="match status" value="1"/>
</dbReference>
<evidence type="ECO:0000259" key="9">
    <source>
        <dbReference type="PROSITE" id="PS50305"/>
    </source>
</evidence>
<dbReference type="PANTHER" id="PTHR11085:SF9">
    <property type="entry name" value="NAD-DEPENDENT PROTEIN DEACETYLASE SIRTUIN-1"/>
    <property type="match status" value="1"/>
</dbReference>
<dbReference type="InterPro" id="IPR026591">
    <property type="entry name" value="Sirtuin_cat_small_dom_sf"/>
</dbReference>
<reference evidence="10 11" key="1">
    <citation type="submission" date="2024-10" db="EMBL/GenBank/DDBJ databases">
        <title>Updated reference genomes for cyclostephanoid diatoms.</title>
        <authorList>
            <person name="Roberts W.R."/>
            <person name="Alverson A.J."/>
        </authorList>
    </citation>
    <scope>NUCLEOTIDE SEQUENCE [LARGE SCALE GENOMIC DNA]</scope>
    <source>
        <strain evidence="10 11">AJA228-03</strain>
    </source>
</reference>
<evidence type="ECO:0000313" key="11">
    <source>
        <dbReference type="Proteomes" id="UP001530377"/>
    </source>
</evidence>
<keyword evidence="5" id="KW-0862">Zinc</keyword>
<evidence type="ECO:0000256" key="6">
    <source>
        <dbReference type="ARBA" id="ARBA00023027"/>
    </source>
</evidence>
<organism evidence="10 11">
    <name type="scientific">Cyclostephanos tholiformis</name>
    <dbReference type="NCBI Taxonomy" id="382380"/>
    <lineage>
        <taxon>Eukaryota</taxon>
        <taxon>Sar</taxon>
        <taxon>Stramenopiles</taxon>
        <taxon>Ochrophyta</taxon>
        <taxon>Bacillariophyta</taxon>
        <taxon>Coscinodiscophyceae</taxon>
        <taxon>Thalassiosirophycidae</taxon>
        <taxon>Stephanodiscales</taxon>
        <taxon>Stephanodiscaceae</taxon>
        <taxon>Cyclostephanos</taxon>
    </lineage>
</organism>
<dbReference type="PROSITE" id="PS01357">
    <property type="entry name" value="ZF_ZZ_1"/>
    <property type="match status" value="1"/>
</dbReference>
<gene>
    <name evidence="10" type="ORF">ACHAXA_000443</name>
</gene>
<evidence type="ECO:0000313" key="10">
    <source>
        <dbReference type="EMBL" id="KAL3816365.1"/>
    </source>
</evidence>
<feature type="domain" description="Deacetylase sirtuin-type" evidence="9">
    <location>
        <begin position="1"/>
        <end position="194"/>
    </location>
</feature>
<keyword evidence="11" id="KW-1185">Reference proteome</keyword>
<keyword evidence="6" id="KW-0520">NAD</keyword>
<comment type="cofactor">
    <cofactor evidence="1">
        <name>Zn(2+)</name>
        <dbReference type="ChEBI" id="CHEBI:29105"/>
    </cofactor>
</comment>
<evidence type="ECO:0000256" key="3">
    <source>
        <dbReference type="ARBA" id="ARBA00022723"/>
    </source>
</evidence>
<dbReference type="GO" id="GO:0016740">
    <property type="term" value="F:transferase activity"/>
    <property type="evidence" value="ECO:0007669"/>
    <property type="project" value="UniProtKB-KW"/>
</dbReference>
<keyword evidence="3" id="KW-0479">Metal-binding</keyword>
<evidence type="ECO:0000256" key="1">
    <source>
        <dbReference type="ARBA" id="ARBA00001947"/>
    </source>
</evidence>
<dbReference type="PANTHER" id="PTHR11085">
    <property type="entry name" value="NAD-DEPENDENT PROTEIN DEACYLASE SIRTUIN-5, MITOCHONDRIAL-RELATED"/>
    <property type="match status" value="1"/>
</dbReference>
<comment type="caution">
    <text evidence="10">The sequence shown here is derived from an EMBL/GenBank/DDBJ whole genome shotgun (WGS) entry which is preliminary data.</text>
</comment>
<dbReference type="GO" id="GO:0008270">
    <property type="term" value="F:zinc ion binding"/>
    <property type="evidence" value="ECO:0007669"/>
    <property type="project" value="UniProtKB-KW"/>
</dbReference>
<comment type="caution">
    <text evidence="7">Lacks conserved residue(s) required for the propagation of feature annotation.</text>
</comment>
<accession>A0ABD3RVW4</accession>
<dbReference type="Pfam" id="PF02146">
    <property type="entry name" value="SIR2"/>
    <property type="match status" value="1"/>
</dbReference>
<dbReference type="Proteomes" id="UP001530377">
    <property type="component" value="Unassembled WGS sequence"/>
</dbReference>
<evidence type="ECO:0000256" key="7">
    <source>
        <dbReference type="PROSITE-ProRule" id="PRU00236"/>
    </source>
</evidence>
<dbReference type="Gene3D" id="3.40.50.1220">
    <property type="entry name" value="TPP-binding domain"/>
    <property type="match status" value="1"/>
</dbReference>
<dbReference type="InterPro" id="IPR026590">
    <property type="entry name" value="Ssirtuin_cat_dom"/>
</dbReference>
<evidence type="ECO:0000256" key="4">
    <source>
        <dbReference type="ARBA" id="ARBA00022771"/>
    </source>
</evidence>
<dbReference type="InterPro" id="IPR000433">
    <property type="entry name" value="Znf_ZZ"/>
</dbReference>
<dbReference type="InterPro" id="IPR029035">
    <property type="entry name" value="DHS-like_NAD/FAD-binding_dom"/>
</dbReference>
<dbReference type="Gene3D" id="3.30.1600.10">
    <property type="entry name" value="SIR2/SIRT2 'Small Domain"/>
    <property type="match status" value="1"/>
</dbReference>
<evidence type="ECO:0000256" key="8">
    <source>
        <dbReference type="SAM" id="MobiDB-lite"/>
    </source>
</evidence>
<name>A0ABD3RVW4_9STRA</name>
<dbReference type="Pfam" id="PF00569">
    <property type="entry name" value="ZZ"/>
    <property type="match status" value="1"/>
</dbReference>
<dbReference type="InterPro" id="IPR050134">
    <property type="entry name" value="NAD-dep_sirtuin_deacylases"/>
</dbReference>
<dbReference type="SUPFAM" id="SSF57850">
    <property type="entry name" value="RING/U-box"/>
    <property type="match status" value="1"/>
</dbReference>
<dbReference type="EMBL" id="JALLPB020000152">
    <property type="protein sequence ID" value="KAL3816365.1"/>
    <property type="molecule type" value="Genomic_DNA"/>
</dbReference>
<evidence type="ECO:0000256" key="5">
    <source>
        <dbReference type="ARBA" id="ARBA00022833"/>
    </source>
</evidence>
<proteinExistence type="predicted"/>
<protein>
    <recommendedName>
        <fullName evidence="9">Deacetylase sirtuin-type domain-containing protein</fullName>
    </recommendedName>
</protein>
<dbReference type="PROSITE" id="PS50305">
    <property type="entry name" value="SIRTUIN"/>
    <property type="match status" value="1"/>
</dbReference>
<sequence>MKCGTAYSANDIASDVLSGTVPLCIRPRRKKAKVAVVIAGGEMEGRTVLRHSARLISTSTYATTSKSDDDNGRRGVLVTGGGSCGGIIKPNVTFFGEKLDDGVGRRLEKDSLRADALLVMGTSLSVAPMSKVVNYLKPDIPRILINRNIVRVPKISSTDDGYPFHACLLGDCGERMINFLSVFVVFWIKRFPLGETHPSPFFFLPSEVDVVVEALARRMEGMYAGKKSSTTGIERDGATTNGSTSIDETRLHDQPKECILLFDGADVSNSSDEAQVQQKLVVHCDECHDAIEGRVYCCKTCFDYDLCGACYPFSSLAHANGKHDFAVER</sequence>
<dbReference type="InterPro" id="IPR003000">
    <property type="entry name" value="Sirtuin"/>
</dbReference>
<dbReference type="Gene3D" id="3.30.60.90">
    <property type="match status" value="1"/>
</dbReference>
<dbReference type="AlphaFoldDB" id="A0ABD3RVW4"/>
<keyword evidence="4" id="KW-0863">Zinc-finger</keyword>
<feature type="compositionally biased region" description="Polar residues" evidence="8">
    <location>
        <begin position="228"/>
        <end position="246"/>
    </location>
</feature>
<dbReference type="InterPro" id="IPR043145">
    <property type="entry name" value="Znf_ZZ_sf"/>
</dbReference>